<sequence>MHFLRAVVAAFAVPTAVLALVPTSYTPSGGPIYEAPSGSRMLQNGTDMVLYAPNGTQLHVFENVFGGRTSTTTGTPAGPLRPRQTDTAGEVYALMGANDTLESFSATFVVPPPPTTFDSQFMWFSQGITTLDDTGAPATFMGAALQYGGSWVQGGSFYIGAVFYELIPYGAYVVSTLPSVSPHLNVSETVGISLSYLGTTTLPGESTYYDYYVEFTGSDAGRLPGPLTFTDIQLQLTTGYPEKLDWETDGGAATGIDFEVVNSGPQNGEVKLVFSDDSDS</sequence>
<keyword evidence="1" id="KW-0732">Signal</keyword>
<gene>
    <name evidence="2" type="ORF">HMN09_00284600</name>
</gene>
<proteinExistence type="predicted"/>
<name>A0A8H6TIB1_MYCCL</name>
<dbReference type="EMBL" id="JACAZE010000003">
    <property type="protein sequence ID" value="KAF7319460.1"/>
    <property type="molecule type" value="Genomic_DNA"/>
</dbReference>
<dbReference type="AlphaFoldDB" id="A0A8H6TIB1"/>
<organism evidence="2 3">
    <name type="scientific">Mycena chlorophos</name>
    <name type="common">Agaric fungus</name>
    <name type="synonym">Agaricus chlorophos</name>
    <dbReference type="NCBI Taxonomy" id="658473"/>
    <lineage>
        <taxon>Eukaryota</taxon>
        <taxon>Fungi</taxon>
        <taxon>Dikarya</taxon>
        <taxon>Basidiomycota</taxon>
        <taxon>Agaricomycotina</taxon>
        <taxon>Agaricomycetes</taxon>
        <taxon>Agaricomycetidae</taxon>
        <taxon>Agaricales</taxon>
        <taxon>Marasmiineae</taxon>
        <taxon>Mycenaceae</taxon>
        <taxon>Mycena</taxon>
    </lineage>
</organism>
<comment type="caution">
    <text evidence="2">The sequence shown here is derived from an EMBL/GenBank/DDBJ whole genome shotgun (WGS) entry which is preliminary data.</text>
</comment>
<dbReference type="Proteomes" id="UP000613580">
    <property type="component" value="Unassembled WGS sequence"/>
</dbReference>
<reference evidence="2" key="1">
    <citation type="submission" date="2020-05" db="EMBL/GenBank/DDBJ databases">
        <title>Mycena genomes resolve the evolution of fungal bioluminescence.</title>
        <authorList>
            <person name="Tsai I.J."/>
        </authorList>
    </citation>
    <scope>NUCLEOTIDE SEQUENCE</scope>
    <source>
        <strain evidence="2">110903Hualien_Pintung</strain>
    </source>
</reference>
<feature type="signal peptide" evidence="1">
    <location>
        <begin position="1"/>
        <end position="19"/>
    </location>
</feature>
<evidence type="ECO:0000256" key="1">
    <source>
        <dbReference type="SAM" id="SignalP"/>
    </source>
</evidence>
<keyword evidence="3" id="KW-1185">Reference proteome</keyword>
<protein>
    <submittedName>
        <fullName evidence="2">Uncharacterized protein</fullName>
    </submittedName>
</protein>
<evidence type="ECO:0000313" key="2">
    <source>
        <dbReference type="EMBL" id="KAF7319460.1"/>
    </source>
</evidence>
<feature type="chain" id="PRO_5034789308" evidence="1">
    <location>
        <begin position="20"/>
        <end position="280"/>
    </location>
</feature>
<accession>A0A8H6TIB1</accession>
<evidence type="ECO:0000313" key="3">
    <source>
        <dbReference type="Proteomes" id="UP000613580"/>
    </source>
</evidence>